<proteinExistence type="predicted"/>
<evidence type="ECO:0000313" key="2">
    <source>
        <dbReference type="Proteomes" id="UP000229970"/>
    </source>
</evidence>
<reference evidence="1 2" key="1">
    <citation type="journal article" date="2017" name="MBio">
        <title>Type VI secretion-mediated competition in the bee gut microbiome.</title>
        <authorList>
            <person name="Steele M.I."/>
            <person name="Kwong W.K."/>
            <person name="Powell J.E."/>
            <person name="Whiteley M."/>
            <person name="Moran N.A."/>
        </authorList>
    </citation>
    <scope>NUCLEOTIDE SEQUENCE [LARGE SCALE GENOMIC DNA]</scope>
    <source>
        <strain evidence="1 2">Ruf1-X</strain>
    </source>
</reference>
<dbReference type="Proteomes" id="UP000229970">
    <property type="component" value="Unassembled WGS sequence"/>
</dbReference>
<evidence type="ECO:0000313" key="1">
    <source>
        <dbReference type="EMBL" id="PIT47340.1"/>
    </source>
</evidence>
<name>A0A2N9XG85_9NEIS</name>
<accession>A0A2N9XG85</accession>
<organism evidence="1 2">
    <name type="scientific">Snodgrassella alvi</name>
    <dbReference type="NCBI Taxonomy" id="1196083"/>
    <lineage>
        <taxon>Bacteria</taxon>
        <taxon>Pseudomonadati</taxon>
        <taxon>Pseudomonadota</taxon>
        <taxon>Betaproteobacteria</taxon>
        <taxon>Neisseriales</taxon>
        <taxon>Neisseriaceae</taxon>
        <taxon>Snodgrassella</taxon>
    </lineage>
</organism>
<comment type="caution">
    <text evidence="1">The sequence shown here is derived from an EMBL/GenBank/DDBJ whole genome shotgun (WGS) entry which is preliminary data.</text>
</comment>
<sequence>MALGILTIFFLYSACSESSEEKERKKRIVDQQQKEYILNSRAQENVKMVLKDPDSATFRNMVGSCGEVNSKNGFGAYTGFKRFMAPDPAITVIEDEGQMDAEEFNKAWASCAKAEY</sequence>
<dbReference type="EMBL" id="MEIP01000018">
    <property type="protein sequence ID" value="PIT47340.1"/>
    <property type="molecule type" value="Genomic_DNA"/>
</dbReference>
<gene>
    <name evidence="1" type="ORF">BHC46_07360</name>
</gene>
<dbReference type="AlphaFoldDB" id="A0A2N9XG85"/>
<protein>
    <submittedName>
        <fullName evidence="1">Uncharacterized protein</fullName>
    </submittedName>
</protein>